<comment type="caution">
    <text evidence="2">The sequence shown here is derived from an EMBL/GenBank/DDBJ whole genome shotgun (WGS) entry which is preliminary data.</text>
</comment>
<keyword evidence="3" id="KW-1185">Reference proteome</keyword>
<dbReference type="EMBL" id="JAWDJX010000014">
    <property type="protein sequence ID" value="KAK3053811.1"/>
    <property type="molecule type" value="Genomic_DNA"/>
</dbReference>
<name>A0AAJ0DH28_9PEZI</name>
<dbReference type="AlphaFoldDB" id="A0AAJ0DH28"/>
<evidence type="ECO:0000313" key="2">
    <source>
        <dbReference type="EMBL" id="KAK3053811.1"/>
    </source>
</evidence>
<reference evidence="2" key="1">
    <citation type="submission" date="2023-04" db="EMBL/GenBank/DDBJ databases">
        <title>Black Yeasts Isolated from many extreme environments.</title>
        <authorList>
            <person name="Coleine C."/>
            <person name="Stajich J.E."/>
            <person name="Selbmann L."/>
        </authorList>
    </citation>
    <scope>NUCLEOTIDE SEQUENCE</scope>
    <source>
        <strain evidence="2">CCFEE 5312</strain>
    </source>
</reference>
<feature type="compositionally biased region" description="Basic and acidic residues" evidence="1">
    <location>
        <begin position="39"/>
        <end position="55"/>
    </location>
</feature>
<protein>
    <submittedName>
        <fullName evidence="2">Uncharacterized protein</fullName>
    </submittedName>
</protein>
<feature type="region of interest" description="Disordered" evidence="1">
    <location>
        <begin position="1"/>
        <end position="55"/>
    </location>
</feature>
<evidence type="ECO:0000256" key="1">
    <source>
        <dbReference type="SAM" id="MobiDB-lite"/>
    </source>
</evidence>
<proteinExistence type="predicted"/>
<evidence type="ECO:0000313" key="3">
    <source>
        <dbReference type="Proteomes" id="UP001271007"/>
    </source>
</evidence>
<gene>
    <name evidence="2" type="ORF">LTR09_005091</name>
</gene>
<dbReference type="Proteomes" id="UP001271007">
    <property type="component" value="Unassembled WGS sequence"/>
</dbReference>
<accession>A0AAJ0DH28</accession>
<dbReference type="PANTHER" id="PTHR35587">
    <property type="entry name" value="EXPRESSED PROTEIN"/>
    <property type="match status" value="1"/>
</dbReference>
<dbReference type="PANTHER" id="PTHR35587:SF3">
    <property type="entry name" value="EXPRESSED PROTEIN"/>
    <property type="match status" value="1"/>
</dbReference>
<organism evidence="2 3">
    <name type="scientific">Extremus antarcticus</name>
    <dbReference type="NCBI Taxonomy" id="702011"/>
    <lineage>
        <taxon>Eukaryota</taxon>
        <taxon>Fungi</taxon>
        <taxon>Dikarya</taxon>
        <taxon>Ascomycota</taxon>
        <taxon>Pezizomycotina</taxon>
        <taxon>Dothideomycetes</taxon>
        <taxon>Dothideomycetidae</taxon>
        <taxon>Mycosphaerellales</taxon>
        <taxon>Extremaceae</taxon>
        <taxon>Extremus</taxon>
    </lineage>
</organism>
<sequence>MATATKTAEGLTDGATKDTAGQLASAPDSALGGLGGRGKTTEDKGTIQTPEGEKPSSLKIHIKLDLDVEIHLSARIKGDITIGLL</sequence>